<keyword evidence="3" id="KW-0274">FAD</keyword>
<dbReference type="InterPro" id="IPR029035">
    <property type="entry name" value="DHS-like_NAD/FAD-binding_dom"/>
</dbReference>
<comment type="cofactor">
    <cofactor evidence="3">
        <name>FAD</name>
        <dbReference type="ChEBI" id="CHEBI:57692"/>
    </cofactor>
    <text evidence="3">Binds 1 FAD per dimer.</text>
</comment>
<dbReference type="GO" id="GO:0033539">
    <property type="term" value="P:fatty acid beta-oxidation using acyl-CoA dehydrogenase"/>
    <property type="evidence" value="ECO:0007669"/>
    <property type="project" value="TreeGrafter"/>
</dbReference>
<dbReference type="SUPFAM" id="SSF52402">
    <property type="entry name" value="Adenine nucleotide alpha hydrolases-like"/>
    <property type="match status" value="1"/>
</dbReference>
<dbReference type="GO" id="GO:0050660">
    <property type="term" value="F:flavin adenine dinucleotide binding"/>
    <property type="evidence" value="ECO:0007669"/>
    <property type="project" value="InterPro"/>
</dbReference>
<comment type="similarity">
    <text evidence="1">Belongs to the ETF alpha-subunit/FixB family.</text>
</comment>
<accession>A0A941IW16</accession>
<dbReference type="Proteomes" id="UP000679220">
    <property type="component" value="Unassembled WGS sequence"/>
</dbReference>
<dbReference type="GO" id="GO:0009055">
    <property type="term" value="F:electron transfer activity"/>
    <property type="evidence" value="ECO:0007669"/>
    <property type="project" value="InterPro"/>
</dbReference>
<evidence type="ECO:0000256" key="2">
    <source>
        <dbReference type="ARBA" id="ARBA00022982"/>
    </source>
</evidence>
<evidence type="ECO:0000313" key="5">
    <source>
        <dbReference type="EMBL" id="MBR8534388.1"/>
    </source>
</evidence>
<dbReference type="InterPro" id="IPR014729">
    <property type="entry name" value="Rossmann-like_a/b/a_fold"/>
</dbReference>
<dbReference type="EMBL" id="JAGTAR010000002">
    <property type="protein sequence ID" value="MBR8534388.1"/>
    <property type="molecule type" value="Genomic_DNA"/>
</dbReference>
<feature type="binding site" evidence="3">
    <location>
        <position position="287"/>
    </location>
    <ligand>
        <name>FAD</name>
        <dbReference type="ChEBI" id="CHEBI:57692"/>
    </ligand>
</feature>
<sequence>MSILVYIRNVGGQLKKQSLELTAYAKAMADALNLDVTGLVIGTITDDELNKLGNYGMSRILKANDEKYNQRVNRVYTRIVEQAVKEVDAKYILFPDNAQGKAIAPRLSVRLKAGFIPQVLDLPSSYEPFTVKKRAFTGKAIATVTAHTGRVILTPMLNSFGLRENAQDLEIQSFEPHIEEPNSRLELVGKQLSEEGVQLADADIVVSGGRGMRSSENFAMLEELAATLGAATACSRPVADDGWRPADEHVGQTGKIIAPNIYFAIGISGAIQHVAGVSGAKCIVGINSDPEAPIFEVADYGMVGDAFQIIPELNALFKKHIQEDK</sequence>
<gene>
    <name evidence="5" type="ORF">KDU71_02365</name>
</gene>
<dbReference type="Gene3D" id="3.40.50.620">
    <property type="entry name" value="HUPs"/>
    <property type="match status" value="1"/>
</dbReference>
<dbReference type="SUPFAM" id="SSF52467">
    <property type="entry name" value="DHS-like NAD/FAD-binding domain"/>
    <property type="match status" value="1"/>
</dbReference>
<reference evidence="5" key="1">
    <citation type="journal article" date="2018" name="Int. J. Syst. Evol. Microbiol.">
        <title>Carboxylicivirga sediminis sp. nov., isolated from coastal sediment.</title>
        <authorList>
            <person name="Wang F.Q."/>
            <person name="Ren L.H."/>
            <person name="Zou R.J."/>
            <person name="Sun Y.Z."/>
            <person name="Liu X.J."/>
            <person name="Jiang F."/>
            <person name="Liu L.J."/>
        </authorList>
    </citation>
    <scope>NUCLEOTIDE SEQUENCE</scope>
    <source>
        <strain evidence="5">JR1</strain>
    </source>
</reference>
<dbReference type="InterPro" id="IPR014730">
    <property type="entry name" value="ETF_a/b_N"/>
</dbReference>
<dbReference type="RefSeq" id="WP_212188292.1">
    <property type="nucleotide sequence ID" value="NZ_JAGTAR010000002.1"/>
</dbReference>
<dbReference type="SMART" id="SM00893">
    <property type="entry name" value="ETF"/>
    <property type="match status" value="1"/>
</dbReference>
<dbReference type="Gene3D" id="3.40.50.1220">
    <property type="entry name" value="TPP-binding domain"/>
    <property type="match status" value="1"/>
</dbReference>
<feature type="binding site" evidence="3">
    <location>
        <begin position="266"/>
        <end position="273"/>
    </location>
    <ligand>
        <name>FAD</name>
        <dbReference type="ChEBI" id="CHEBI:57692"/>
    </ligand>
</feature>
<protein>
    <submittedName>
        <fullName evidence="5">Electron transfer flavoprotein subunit alpha/FixB family protein</fullName>
    </submittedName>
</protein>
<dbReference type="AlphaFoldDB" id="A0A941IW16"/>
<dbReference type="InterPro" id="IPR014731">
    <property type="entry name" value="ETF_asu_C"/>
</dbReference>
<reference evidence="5" key="2">
    <citation type="submission" date="2021-04" db="EMBL/GenBank/DDBJ databases">
        <authorList>
            <person name="Zhang T."/>
            <person name="Zhang Y."/>
            <person name="Lu D."/>
            <person name="Zuo D."/>
            <person name="Du Z."/>
        </authorList>
    </citation>
    <scope>NUCLEOTIDE SEQUENCE</scope>
    <source>
        <strain evidence="5">JR1</strain>
    </source>
</reference>
<evidence type="ECO:0000256" key="1">
    <source>
        <dbReference type="ARBA" id="ARBA00005817"/>
    </source>
</evidence>
<name>A0A941IW16_9BACT</name>
<proteinExistence type="inferred from homology"/>
<dbReference type="PANTHER" id="PTHR43153:SF1">
    <property type="entry name" value="ELECTRON TRANSFER FLAVOPROTEIN SUBUNIT ALPHA, MITOCHONDRIAL"/>
    <property type="match status" value="1"/>
</dbReference>
<feature type="binding site" evidence="3">
    <location>
        <position position="210"/>
    </location>
    <ligand>
        <name>FAD</name>
        <dbReference type="ChEBI" id="CHEBI:57692"/>
    </ligand>
</feature>
<dbReference type="PANTHER" id="PTHR43153">
    <property type="entry name" value="ELECTRON TRANSFER FLAVOPROTEIN ALPHA"/>
    <property type="match status" value="1"/>
</dbReference>
<dbReference type="InterPro" id="IPR001308">
    <property type="entry name" value="ETF_a/FixB"/>
</dbReference>
<organism evidence="5 6">
    <name type="scientific">Carboxylicivirga sediminis</name>
    <dbReference type="NCBI Taxonomy" id="2006564"/>
    <lineage>
        <taxon>Bacteria</taxon>
        <taxon>Pseudomonadati</taxon>
        <taxon>Bacteroidota</taxon>
        <taxon>Bacteroidia</taxon>
        <taxon>Marinilabiliales</taxon>
        <taxon>Marinilabiliaceae</taxon>
        <taxon>Carboxylicivirga</taxon>
    </lineage>
</organism>
<keyword evidence="2" id="KW-0249">Electron transport</keyword>
<keyword evidence="2" id="KW-0813">Transport</keyword>
<keyword evidence="6" id="KW-1185">Reference proteome</keyword>
<keyword evidence="3" id="KW-0285">Flavoprotein</keyword>
<dbReference type="Pfam" id="PF00766">
    <property type="entry name" value="ETF_alpha"/>
    <property type="match status" value="1"/>
</dbReference>
<dbReference type="Pfam" id="PF01012">
    <property type="entry name" value="ETF"/>
    <property type="match status" value="1"/>
</dbReference>
<evidence type="ECO:0000256" key="3">
    <source>
        <dbReference type="PIRSR" id="PIRSR000089-1"/>
    </source>
</evidence>
<evidence type="ECO:0000259" key="4">
    <source>
        <dbReference type="SMART" id="SM00893"/>
    </source>
</evidence>
<feature type="domain" description="Electron transfer flavoprotein alpha/beta-subunit N-terminal" evidence="4">
    <location>
        <begin position="3"/>
        <end position="191"/>
    </location>
</feature>
<evidence type="ECO:0000313" key="6">
    <source>
        <dbReference type="Proteomes" id="UP000679220"/>
    </source>
</evidence>
<feature type="binding site" evidence="3">
    <location>
        <begin position="235"/>
        <end position="236"/>
    </location>
    <ligand>
        <name>FAD</name>
        <dbReference type="ChEBI" id="CHEBI:57692"/>
    </ligand>
</feature>
<dbReference type="PIRSF" id="PIRSF000089">
    <property type="entry name" value="Electra_flavoP_a"/>
    <property type="match status" value="1"/>
</dbReference>
<comment type="caution">
    <text evidence="5">The sequence shown here is derived from an EMBL/GenBank/DDBJ whole genome shotgun (WGS) entry which is preliminary data.</text>
</comment>